<proteinExistence type="predicted"/>
<organism evidence="1">
    <name type="scientific">Rhizophora mucronata</name>
    <name type="common">Asiatic mangrove</name>
    <dbReference type="NCBI Taxonomy" id="61149"/>
    <lineage>
        <taxon>Eukaryota</taxon>
        <taxon>Viridiplantae</taxon>
        <taxon>Streptophyta</taxon>
        <taxon>Embryophyta</taxon>
        <taxon>Tracheophyta</taxon>
        <taxon>Spermatophyta</taxon>
        <taxon>Magnoliopsida</taxon>
        <taxon>eudicotyledons</taxon>
        <taxon>Gunneridae</taxon>
        <taxon>Pentapetalae</taxon>
        <taxon>rosids</taxon>
        <taxon>fabids</taxon>
        <taxon>Malpighiales</taxon>
        <taxon>Rhizophoraceae</taxon>
        <taxon>Rhizophora</taxon>
    </lineage>
</organism>
<protein>
    <submittedName>
        <fullName evidence="1">Uncharacterized protein</fullName>
    </submittedName>
</protein>
<name>A0A2P2PKC0_RHIMU</name>
<sequence length="62" mass="7205">MTCPQWHGTEIDGHERIKRPVNKFVVVGILQRRENWQSEKEGITMLPQLPVPFQTKGKTKCC</sequence>
<accession>A0A2P2PKC0</accession>
<reference evidence="1" key="1">
    <citation type="submission" date="2018-02" db="EMBL/GenBank/DDBJ databases">
        <title>Rhizophora mucronata_Transcriptome.</title>
        <authorList>
            <person name="Meera S.P."/>
            <person name="Sreeshan A."/>
            <person name="Augustine A."/>
        </authorList>
    </citation>
    <scope>NUCLEOTIDE SEQUENCE</scope>
    <source>
        <tissue evidence="1">Leaf</tissue>
    </source>
</reference>
<evidence type="ECO:0000313" key="1">
    <source>
        <dbReference type="EMBL" id="MBX55079.1"/>
    </source>
</evidence>
<dbReference type="EMBL" id="GGEC01074595">
    <property type="protein sequence ID" value="MBX55079.1"/>
    <property type="molecule type" value="Transcribed_RNA"/>
</dbReference>
<dbReference type="AlphaFoldDB" id="A0A2P2PKC0"/>